<feature type="transmembrane region" description="Helical" evidence="2">
    <location>
        <begin position="93"/>
        <end position="111"/>
    </location>
</feature>
<gene>
    <name evidence="3" type="ORF">A2777_01115</name>
</gene>
<dbReference type="PANTHER" id="PTHR16214">
    <property type="entry name" value="TRANSMEMBRANE PROTEIN 260"/>
    <property type="match status" value="1"/>
</dbReference>
<feature type="transmembrane region" description="Helical" evidence="2">
    <location>
        <begin position="322"/>
        <end position="345"/>
    </location>
</feature>
<accession>A0A1F5Z113</accession>
<dbReference type="Gene3D" id="1.25.40.10">
    <property type="entry name" value="Tetratricopeptide repeat domain"/>
    <property type="match status" value="1"/>
</dbReference>
<organism evidence="3 4">
    <name type="scientific">Candidatus Gottesmanbacteria bacterium RIFCSPHIGHO2_01_FULL_40_15</name>
    <dbReference type="NCBI Taxonomy" id="1798376"/>
    <lineage>
        <taxon>Bacteria</taxon>
        <taxon>Candidatus Gottesmaniibacteriota</taxon>
    </lineage>
</organism>
<feature type="transmembrane region" description="Helical" evidence="2">
    <location>
        <begin position="357"/>
        <end position="375"/>
    </location>
</feature>
<sequence length="658" mass="75595">MVIPFIFIISVYFFSQAATIYGGDAGDLASAVITRGIAHPPGYPLFTMLGIAVNRVIQSGSTAYRLGFISVIPSIITLIFLYLLIYRASRDKMASLIAVLTLAFTYLYWLYSEVVEVFSLNNLFLVVLLYLMILYRFTAKKKYLFLTTFIFGLSLTHHHIILFLLPTLAYLLISTKKKISAGKAILCLFYFLAGLTPYLYVFISGSQYPSLNWLGEPTLKNFIKLVTRANYGSFVAGRFIAHQPFLRLLEVVTFVKLLYADFKLTGIILMMLGFMKFAKNNRTVFTALFLAFLSYLFLLYYASFPLMNDFMLGTFERFMLPLYLILTVFLAGGISGVVGLLFRLLTKFIRNKRIAAIRSYLYLSFFIIPLFLFSANIKKMTSLKNDLTAENLGRDILASVQSPAILFLSTDTPLFNTQYVYFSEKKYKDIYPIHFSRMLSDTYREIFIREYADIYFPKKYVSGRQFLDEFLEANSAKFTIYSRDAFDTDTGSFIPRGLLFRYYPKPENPDKAEIVRKNDILWNKFNDPLDGSLSEYKHLLLSDVAYAYAKSLQDTGYYYAVNGLDEAAAEKLKEAIRLNPEDTDNYTFLTQVYIRQEKCQEAGEVIGKLDRIGSEKADIYLLKSINYGVCFDDEKKSGYFSDQYLEALREKEIPLQKL</sequence>
<protein>
    <submittedName>
        <fullName evidence="3">Uncharacterized protein</fullName>
    </submittedName>
</protein>
<evidence type="ECO:0000313" key="3">
    <source>
        <dbReference type="EMBL" id="OGG06096.1"/>
    </source>
</evidence>
<feature type="transmembrane region" description="Helical" evidence="2">
    <location>
        <begin position="284"/>
        <end position="302"/>
    </location>
</feature>
<dbReference type="InterPro" id="IPR021280">
    <property type="entry name" value="TMEM260-like"/>
</dbReference>
<reference evidence="3 4" key="1">
    <citation type="journal article" date="2016" name="Nat. Commun.">
        <title>Thousands of microbial genomes shed light on interconnected biogeochemical processes in an aquifer system.</title>
        <authorList>
            <person name="Anantharaman K."/>
            <person name="Brown C.T."/>
            <person name="Hug L.A."/>
            <person name="Sharon I."/>
            <person name="Castelle C.J."/>
            <person name="Probst A.J."/>
            <person name="Thomas B.C."/>
            <person name="Singh A."/>
            <person name="Wilkins M.J."/>
            <person name="Karaoz U."/>
            <person name="Brodie E.L."/>
            <person name="Williams K.H."/>
            <person name="Hubbard S.S."/>
            <person name="Banfield J.F."/>
        </authorList>
    </citation>
    <scope>NUCLEOTIDE SEQUENCE [LARGE SCALE GENOMIC DNA]</scope>
</reference>
<dbReference type="SUPFAM" id="SSF48452">
    <property type="entry name" value="TPR-like"/>
    <property type="match status" value="1"/>
</dbReference>
<dbReference type="PROSITE" id="PS50005">
    <property type="entry name" value="TPR"/>
    <property type="match status" value="1"/>
</dbReference>
<dbReference type="InterPro" id="IPR052724">
    <property type="entry name" value="GT117_domain-containing"/>
</dbReference>
<keyword evidence="2" id="KW-0812">Transmembrane</keyword>
<dbReference type="PANTHER" id="PTHR16214:SF3">
    <property type="entry name" value="TRANSMEMBRANE PROTEIN 260"/>
    <property type="match status" value="1"/>
</dbReference>
<dbReference type="InterPro" id="IPR011990">
    <property type="entry name" value="TPR-like_helical_dom_sf"/>
</dbReference>
<evidence type="ECO:0000313" key="4">
    <source>
        <dbReference type="Proteomes" id="UP000177354"/>
    </source>
</evidence>
<name>A0A1F5Z113_9BACT</name>
<feature type="transmembrane region" description="Helical" evidence="2">
    <location>
        <begin position="143"/>
        <end position="173"/>
    </location>
</feature>
<feature type="transmembrane region" description="Helical" evidence="2">
    <location>
        <begin position="64"/>
        <end position="87"/>
    </location>
</feature>
<dbReference type="AlphaFoldDB" id="A0A1F5Z113"/>
<keyword evidence="2" id="KW-1133">Transmembrane helix</keyword>
<keyword evidence="1" id="KW-0802">TPR repeat</keyword>
<keyword evidence="2" id="KW-0472">Membrane</keyword>
<evidence type="ECO:0000256" key="1">
    <source>
        <dbReference type="PROSITE-ProRule" id="PRU00339"/>
    </source>
</evidence>
<feature type="repeat" description="TPR" evidence="1">
    <location>
        <begin position="549"/>
        <end position="582"/>
    </location>
</feature>
<evidence type="ECO:0000256" key="2">
    <source>
        <dbReference type="SAM" id="Phobius"/>
    </source>
</evidence>
<dbReference type="Pfam" id="PF11028">
    <property type="entry name" value="TMEM260-like"/>
    <property type="match status" value="1"/>
</dbReference>
<dbReference type="EMBL" id="MFJF01000019">
    <property type="protein sequence ID" value="OGG06096.1"/>
    <property type="molecule type" value="Genomic_DNA"/>
</dbReference>
<feature type="transmembrane region" description="Helical" evidence="2">
    <location>
        <begin position="185"/>
        <end position="203"/>
    </location>
</feature>
<feature type="transmembrane region" description="Helical" evidence="2">
    <location>
        <begin position="118"/>
        <end position="137"/>
    </location>
</feature>
<comment type="caution">
    <text evidence="3">The sequence shown here is derived from an EMBL/GenBank/DDBJ whole genome shotgun (WGS) entry which is preliminary data.</text>
</comment>
<dbReference type="InterPro" id="IPR019734">
    <property type="entry name" value="TPR_rpt"/>
</dbReference>
<feature type="transmembrane region" description="Helical" evidence="2">
    <location>
        <begin position="41"/>
        <end position="57"/>
    </location>
</feature>
<feature type="transmembrane region" description="Helical" evidence="2">
    <location>
        <begin position="251"/>
        <end position="272"/>
    </location>
</feature>
<proteinExistence type="predicted"/>
<dbReference type="Proteomes" id="UP000177354">
    <property type="component" value="Unassembled WGS sequence"/>
</dbReference>